<organism evidence="2 3">
    <name type="scientific">Pedobacter aquae</name>
    <dbReference type="NCBI Taxonomy" id="2605747"/>
    <lineage>
        <taxon>Bacteria</taxon>
        <taxon>Pseudomonadati</taxon>
        <taxon>Bacteroidota</taxon>
        <taxon>Sphingobacteriia</taxon>
        <taxon>Sphingobacteriales</taxon>
        <taxon>Sphingobacteriaceae</taxon>
        <taxon>Pedobacter</taxon>
    </lineage>
</organism>
<feature type="chain" id="PRO_5022808522" evidence="1">
    <location>
        <begin position="20"/>
        <end position="64"/>
    </location>
</feature>
<dbReference type="EMBL" id="CP043329">
    <property type="protein sequence ID" value="QEK52451.1"/>
    <property type="molecule type" value="Genomic_DNA"/>
</dbReference>
<keyword evidence="3" id="KW-1185">Reference proteome</keyword>
<dbReference type="RefSeq" id="WP_149075233.1">
    <property type="nucleotide sequence ID" value="NZ_CP043329.1"/>
</dbReference>
<dbReference type="Proteomes" id="UP000323653">
    <property type="component" value="Chromosome"/>
</dbReference>
<dbReference type="KEGG" id="pej:FYC62_12905"/>
<evidence type="ECO:0000313" key="2">
    <source>
        <dbReference type="EMBL" id="QEK52451.1"/>
    </source>
</evidence>
<name>A0A5C0VLA9_9SPHI</name>
<keyword evidence="1" id="KW-0732">Signal</keyword>
<accession>A0A5C0VLA9</accession>
<gene>
    <name evidence="2" type="ORF">FYC62_12905</name>
</gene>
<sequence>MKKIMILALLCGLTQFCTAQISNKELENEFFKNKANVWVIVQTGTKTIFIRDLLIGLDESEQKF</sequence>
<protein>
    <submittedName>
        <fullName evidence="2">Uncharacterized protein</fullName>
    </submittedName>
</protein>
<proteinExistence type="predicted"/>
<reference evidence="2 3" key="1">
    <citation type="submission" date="2019-08" db="EMBL/GenBank/DDBJ databases">
        <title>Pedobacter sp. nov., isolated from Han river, South Korea.</title>
        <authorList>
            <person name="Lee D.-H."/>
            <person name="Kim Y.-S."/>
            <person name="Hwang E.-M."/>
            <person name="Le Tran T.C."/>
            <person name="Cha C.-J."/>
        </authorList>
    </citation>
    <scope>NUCLEOTIDE SEQUENCE [LARGE SCALE GENOMIC DNA]</scope>
    <source>
        <strain evidence="2 3">CJ43</strain>
    </source>
</reference>
<feature type="signal peptide" evidence="1">
    <location>
        <begin position="1"/>
        <end position="19"/>
    </location>
</feature>
<evidence type="ECO:0000313" key="3">
    <source>
        <dbReference type="Proteomes" id="UP000323653"/>
    </source>
</evidence>
<dbReference type="AlphaFoldDB" id="A0A5C0VLA9"/>
<evidence type="ECO:0000256" key="1">
    <source>
        <dbReference type="SAM" id="SignalP"/>
    </source>
</evidence>